<dbReference type="EMBL" id="ALAN01000112">
    <property type="protein sequence ID" value="ETI66958.1"/>
    <property type="molecule type" value="Genomic_DNA"/>
</dbReference>
<gene>
    <name evidence="2" type="ORF">BAVI_20014</name>
</gene>
<feature type="transmembrane region" description="Helical" evidence="1">
    <location>
        <begin position="58"/>
        <end position="79"/>
    </location>
</feature>
<dbReference type="AlphaFoldDB" id="A0AB94IIU9"/>
<evidence type="ECO:0000313" key="3">
    <source>
        <dbReference type="Proteomes" id="UP000018877"/>
    </source>
</evidence>
<evidence type="ECO:0000256" key="1">
    <source>
        <dbReference type="SAM" id="Phobius"/>
    </source>
</evidence>
<keyword evidence="1" id="KW-0812">Transmembrane</keyword>
<feature type="transmembrane region" description="Helical" evidence="1">
    <location>
        <begin position="32"/>
        <end position="52"/>
    </location>
</feature>
<organism evidence="2 3">
    <name type="scientific">Neobacillus vireti LMG 21834</name>
    <dbReference type="NCBI Taxonomy" id="1131730"/>
    <lineage>
        <taxon>Bacteria</taxon>
        <taxon>Bacillati</taxon>
        <taxon>Bacillota</taxon>
        <taxon>Bacilli</taxon>
        <taxon>Bacillales</taxon>
        <taxon>Bacillaceae</taxon>
        <taxon>Neobacillus</taxon>
    </lineage>
</organism>
<feature type="transmembrane region" description="Helical" evidence="1">
    <location>
        <begin position="91"/>
        <end position="110"/>
    </location>
</feature>
<name>A0AB94IIU9_9BACI</name>
<dbReference type="RefSeq" id="WP_024030170.1">
    <property type="nucleotide sequence ID" value="NZ_ALAN01000112.1"/>
</dbReference>
<comment type="caution">
    <text evidence="2">The sequence shown here is derived from an EMBL/GenBank/DDBJ whole genome shotgun (WGS) entry which is preliminary data.</text>
</comment>
<proteinExistence type="predicted"/>
<sequence>MLLKIGSLLLVLLISGYCILHFNRNKENFSKAIGTVTTLLTGFSTATVGFLLMQISNYNLTLTIIICFLVAIICGYLVGGPFQKVKGLNELLSGLIGASIGCTLGFMTFISTTPFLIVDIFFVLFIFLLLKLFDKQIVTEQNKKRSKKVKNKVSLAPTIALSSIFAILLFIILLNLNHFHVGVIGQPQKQNAVMDEENDLQVATINVTPSGFDPKNTILKANTMIKVNFNVDLQEGKQVTLISNDLKLNVVLKKGNNTVLLDNPQIGQYHLMLEPGKSEGLLTVKEANK</sequence>
<protein>
    <recommendedName>
        <fullName evidence="4">EfeO-type cupredoxin-like domain-containing protein</fullName>
    </recommendedName>
</protein>
<keyword evidence="1" id="KW-1133">Transmembrane helix</keyword>
<dbReference type="Proteomes" id="UP000018877">
    <property type="component" value="Unassembled WGS sequence"/>
</dbReference>
<keyword evidence="3" id="KW-1185">Reference proteome</keyword>
<evidence type="ECO:0008006" key="4">
    <source>
        <dbReference type="Google" id="ProtNLM"/>
    </source>
</evidence>
<feature type="transmembrane region" description="Helical" evidence="1">
    <location>
        <begin position="6"/>
        <end position="23"/>
    </location>
</feature>
<dbReference type="Gene3D" id="2.60.40.420">
    <property type="entry name" value="Cupredoxins - blue copper proteins"/>
    <property type="match status" value="1"/>
</dbReference>
<accession>A0AB94IIU9</accession>
<evidence type="ECO:0000313" key="2">
    <source>
        <dbReference type="EMBL" id="ETI66958.1"/>
    </source>
</evidence>
<keyword evidence="1" id="KW-0472">Membrane</keyword>
<dbReference type="InterPro" id="IPR008972">
    <property type="entry name" value="Cupredoxin"/>
</dbReference>
<feature type="transmembrane region" description="Helical" evidence="1">
    <location>
        <begin position="153"/>
        <end position="174"/>
    </location>
</feature>
<reference evidence="2 3" key="1">
    <citation type="journal article" date="2014" name="Environ. Microbiol.">
        <title>The nitrate-ammonifying and nosZ-carrying bacterium Bacillus vireti is a potent source and sink for nitric and nitrous oxide under high nitrate conditions.</title>
        <authorList>
            <person name="Mania D."/>
            <person name="Heylen K."/>
            <person name="van Spanning R.J."/>
            <person name="Frostegard A."/>
        </authorList>
    </citation>
    <scope>NUCLEOTIDE SEQUENCE [LARGE SCALE GENOMIC DNA]</scope>
    <source>
        <strain evidence="2 3">LMG 21834</strain>
    </source>
</reference>
<feature type="transmembrane region" description="Helical" evidence="1">
    <location>
        <begin position="116"/>
        <end position="133"/>
    </location>
</feature>